<comment type="caution">
    <text evidence="2">The sequence shown here is derived from an EMBL/GenBank/DDBJ whole genome shotgun (WGS) entry which is preliminary data.</text>
</comment>
<accession>A0A9P5YVZ1</accession>
<organism evidence="2 3">
    <name type="scientific">Pholiota conissans</name>
    <dbReference type="NCBI Taxonomy" id="109636"/>
    <lineage>
        <taxon>Eukaryota</taxon>
        <taxon>Fungi</taxon>
        <taxon>Dikarya</taxon>
        <taxon>Basidiomycota</taxon>
        <taxon>Agaricomycotina</taxon>
        <taxon>Agaricomycetes</taxon>
        <taxon>Agaricomycetidae</taxon>
        <taxon>Agaricales</taxon>
        <taxon>Agaricineae</taxon>
        <taxon>Strophariaceae</taxon>
        <taxon>Pholiota</taxon>
    </lineage>
</organism>
<dbReference type="OrthoDB" id="3245731at2759"/>
<feature type="region of interest" description="Disordered" evidence="1">
    <location>
        <begin position="66"/>
        <end position="121"/>
    </location>
</feature>
<evidence type="ECO:0000256" key="1">
    <source>
        <dbReference type="SAM" id="MobiDB-lite"/>
    </source>
</evidence>
<feature type="region of interest" description="Disordered" evidence="1">
    <location>
        <begin position="270"/>
        <end position="460"/>
    </location>
</feature>
<proteinExistence type="predicted"/>
<feature type="compositionally biased region" description="Basic residues" evidence="1">
    <location>
        <begin position="74"/>
        <end position="85"/>
    </location>
</feature>
<protein>
    <submittedName>
        <fullName evidence="2">Uncharacterized protein</fullName>
    </submittedName>
</protein>
<feature type="compositionally biased region" description="Basic and acidic residues" evidence="1">
    <location>
        <begin position="270"/>
        <end position="290"/>
    </location>
</feature>
<feature type="compositionally biased region" description="Low complexity" evidence="1">
    <location>
        <begin position="326"/>
        <end position="343"/>
    </location>
</feature>
<dbReference type="AlphaFoldDB" id="A0A9P5YVZ1"/>
<feature type="compositionally biased region" description="Basic and acidic residues" evidence="1">
    <location>
        <begin position="86"/>
        <end position="100"/>
    </location>
</feature>
<feature type="compositionally biased region" description="Basic and acidic residues" evidence="1">
    <location>
        <begin position="347"/>
        <end position="360"/>
    </location>
</feature>
<dbReference type="EMBL" id="MU155284">
    <property type="protein sequence ID" value="KAF9476732.1"/>
    <property type="molecule type" value="Genomic_DNA"/>
</dbReference>
<gene>
    <name evidence="2" type="ORF">BDN70DRAFT_882045</name>
</gene>
<keyword evidence="3" id="KW-1185">Reference proteome</keyword>
<evidence type="ECO:0000313" key="3">
    <source>
        <dbReference type="Proteomes" id="UP000807469"/>
    </source>
</evidence>
<sequence length="517" mass="55504">MVFGFFSRRPAVSTPAETTEPVDPETAEAGPSTNPGAIAPHFVFPAKQQLHTPAPSVDEAVINLNQDDQVLSKPKAKPRRAKPKPKPKEAKEPKDVKEESPAMQEIVPGPIDTPSPTPEEVVVTDPTSLHALIASVPAQTLHAYTLTRLNPSSSPVYPLLSHIPTAVTTEPPTPQILTALTAFFASLAPPPKLHCVRCHLGYFDLENTERSCRVAHDDDSAIVERVGLKKGEGVGYETLWGCCGATVEGDGDTPDGWCYEGAHTTDTKRARFRADSTPQDDKLTSCEKLRCHMPPLPPRSSLGRGSRKRDRKAMDEEEEEEEDSRSVASSHSRSHTRSISTTSLKGKLKETDPNAEEKARPAKRVRSRKPSSANALVAAKSKDDDAMDVDDSQQPSPPKSPQRKSKAAKAKPMTPTPKSNSSASNKPAQSSPLSASFVPGTGSITVVRREESPTRKPKTRVEVELISRGTLSAKSSVGSLKGVKAKGSAASLGAVKVKPKLLGEVVDTSVDGEMVWS</sequence>
<feature type="compositionally biased region" description="Basic and acidic residues" evidence="1">
    <location>
        <begin position="447"/>
        <end position="460"/>
    </location>
</feature>
<evidence type="ECO:0000313" key="2">
    <source>
        <dbReference type="EMBL" id="KAF9476732.1"/>
    </source>
</evidence>
<reference evidence="2" key="1">
    <citation type="submission" date="2020-11" db="EMBL/GenBank/DDBJ databases">
        <authorList>
            <consortium name="DOE Joint Genome Institute"/>
            <person name="Ahrendt S."/>
            <person name="Riley R."/>
            <person name="Andreopoulos W."/>
            <person name="Labutti K."/>
            <person name="Pangilinan J."/>
            <person name="Ruiz-Duenas F.J."/>
            <person name="Barrasa J.M."/>
            <person name="Sanchez-Garcia M."/>
            <person name="Camarero S."/>
            <person name="Miyauchi S."/>
            <person name="Serrano A."/>
            <person name="Linde D."/>
            <person name="Babiker R."/>
            <person name="Drula E."/>
            <person name="Ayuso-Fernandez I."/>
            <person name="Pacheco R."/>
            <person name="Padilla G."/>
            <person name="Ferreira P."/>
            <person name="Barriuso J."/>
            <person name="Kellner H."/>
            <person name="Castanera R."/>
            <person name="Alfaro M."/>
            <person name="Ramirez L."/>
            <person name="Pisabarro A.G."/>
            <person name="Kuo A."/>
            <person name="Tritt A."/>
            <person name="Lipzen A."/>
            <person name="He G."/>
            <person name="Yan M."/>
            <person name="Ng V."/>
            <person name="Cullen D."/>
            <person name="Martin F."/>
            <person name="Rosso M.-N."/>
            <person name="Henrissat B."/>
            <person name="Hibbett D."/>
            <person name="Martinez A.T."/>
            <person name="Grigoriev I.V."/>
        </authorList>
    </citation>
    <scope>NUCLEOTIDE SEQUENCE</scope>
    <source>
        <strain evidence="2">CIRM-BRFM 674</strain>
    </source>
</reference>
<feature type="region of interest" description="Disordered" evidence="1">
    <location>
        <begin position="1"/>
        <end position="39"/>
    </location>
</feature>
<feature type="compositionally biased region" description="Polar residues" evidence="1">
    <location>
        <begin position="416"/>
        <end position="434"/>
    </location>
</feature>
<dbReference type="Proteomes" id="UP000807469">
    <property type="component" value="Unassembled WGS sequence"/>
</dbReference>
<name>A0A9P5YVZ1_9AGAR</name>